<feature type="domain" description="Rhodanese" evidence="2">
    <location>
        <begin position="393"/>
        <end position="487"/>
    </location>
</feature>
<dbReference type="eggNOG" id="COG0607">
    <property type="taxonomic scope" value="Bacteria"/>
</dbReference>
<evidence type="ECO:0000313" key="3">
    <source>
        <dbReference type="EMBL" id="ETF01069.1"/>
    </source>
</evidence>
<dbReference type="InterPro" id="IPR051126">
    <property type="entry name" value="Thiosulfate_sulfurtransferase"/>
</dbReference>
<keyword evidence="1" id="KW-0677">Repeat</keyword>
<dbReference type="Gene3D" id="3.40.250.10">
    <property type="entry name" value="Rhodanese-like domain"/>
    <property type="match status" value="4"/>
</dbReference>
<dbReference type="InterPro" id="IPR036873">
    <property type="entry name" value="Rhodanese-like_dom_sf"/>
</dbReference>
<feature type="domain" description="Rhodanese" evidence="2">
    <location>
        <begin position="146"/>
        <end position="237"/>
    </location>
</feature>
<dbReference type="PROSITE" id="PS50206">
    <property type="entry name" value="RHODANESE_3"/>
    <property type="match status" value="4"/>
</dbReference>
<dbReference type="EMBL" id="AYXT01000012">
    <property type="protein sequence ID" value="ETF01069.1"/>
    <property type="molecule type" value="Genomic_DNA"/>
</dbReference>
<dbReference type="PATRIC" id="fig|1424334.3.peg.3509"/>
<organism evidence="3 4">
    <name type="scientific">Advenella kashmirensis W13003</name>
    <dbReference type="NCBI Taxonomy" id="1424334"/>
    <lineage>
        <taxon>Bacteria</taxon>
        <taxon>Pseudomonadati</taxon>
        <taxon>Pseudomonadota</taxon>
        <taxon>Betaproteobacteria</taxon>
        <taxon>Burkholderiales</taxon>
        <taxon>Alcaligenaceae</taxon>
    </lineage>
</organism>
<evidence type="ECO:0000313" key="4">
    <source>
        <dbReference type="Proteomes" id="UP000018733"/>
    </source>
</evidence>
<comment type="caution">
    <text evidence="3">The sequence shown here is derived from an EMBL/GenBank/DDBJ whole genome shotgun (WGS) entry which is preliminary data.</text>
</comment>
<name>V8QQ09_9BURK</name>
<dbReference type="RefSeq" id="WP_024006430.1">
    <property type="nucleotide sequence ID" value="NZ_KI650981.1"/>
</dbReference>
<dbReference type="STRING" id="1424334.W822_17465"/>
<dbReference type="AlphaFoldDB" id="V8QQ09"/>
<dbReference type="PANTHER" id="PTHR43855">
    <property type="entry name" value="THIOSULFATE SULFURTRANSFERASE"/>
    <property type="match status" value="1"/>
</dbReference>
<dbReference type="HOGENOM" id="CLU_024972_1_0_4"/>
<dbReference type="Pfam" id="PF00581">
    <property type="entry name" value="Rhodanese"/>
    <property type="match status" value="3"/>
</dbReference>
<feature type="domain" description="Rhodanese" evidence="2">
    <location>
        <begin position="23"/>
        <end position="113"/>
    </location>
</feature>
<dbReference type="OrthoDB" id="1445766at2"/>
<protein>
    <submittedName>
        <fullName evidence="3">Sulfurtransferase</fullName>
    </submittedName>
</protein>
<dbReference type="InterPro" id="IPR001763">
    <property type="entry name" value="Rhodanese-like_dom"/>
</dbReference>
<dbReference type="GO" id="GO:0016740">
    <property type="term" value="F:transferase activity"/>
    <property type="evidence" value="ECO:0007669"/>
    <property type="project" value="UniProtKB-KW"/>
</dbReference>
<keyword evidence="3" id="KW-0808">Transferase</keyword>
<evidence type="ECO:0000256" key="1">
    <source>
        <dbReference type="ARBA" id="ARBA00022737"/>
    </source>
</evidence>
<dbReference type="eggNOG" id="COG2897">
    <property type="taxonomic scope" value="Bacteria"/>
</dbReference>
<gene>
    <name evidence="3" type="ORF">W822_17465</name>
</gene>
<reference evidence="3 4" key="1">
    <citation type="journal article" date="2014" name="Genome Announc.">
        <title>Draft Genome Sequence of Advenella kashmirensis Strain W13003, a Polycyclic Aromatic Hydrocarbon-Degrading Bacterium.</title>
        <authorList>
            <person name="Wang X."/>
            <person name="Jin D."/>
            <person name="Zhou L."/>
            <person name="Wu L."/>
            <person name="An W."/>
            <person name="Zhao L."/>
        </authorList>
    </citation>
    <scope>NUCLEOTIDE SEQUENCE [LARGE SCALE GENOMIC DNA]</scope>
    <source>
        <strain evidence="3 4">W13003</strain>
    </source>
</reference>
<dbReference type="SUPFAM" id="SSF52821">
    <property type="entry name" value="Rhodanese/Cell cycle control phosphatase"/>
    <property type="match status" value="4"/>
</dbReference>
<accession>V8QQ09</accession>
<dbReference type="Proteomes" id="UP000018733">
    <property type="component" value="Unassembled WGS sequence"/>
</dbReference>
<dbReference type="SMART" id="SM00450">
    <property type="entry name" value="RHOD"/>
    <property type="match status" value="4"/>
</dbReference>
<dbReference type="PANTHER" id="PTHR43855:SF1">
    <property type="entry name" value="THIOSULFATE SULFURTRANSFERASE"/>
    <property type="match status" value="1"/>
</dbReference>
<feature type="domain" description="Rhodanese" evidence="2">
    <location>
        <begin position="282"/>
        <end position="366"/>
    </location>
</feature>
<proteinExistence type="predicted"/>
<keyword evidence="4" id="KW-1185">Reference proteome</keyword>
<evidence type="ECO:0000259" key="2">
    <source>
        <dbReference type="PROSITE" id="PS50206"/>
    </source>
</evidence>
<sequence length="540" mass="58672">MTLAFPKAARAITPTTLRTWLADGQEIALIDVSEAGQFGEQHLLLASNFPYSRFEPALLDKVPRSGTRLVLTSFDGQLAPLAAARAVELGYQYVHWLEGGTHRWQQEGYKTFQGVNVPSKAFSEYVEHAFETRSVTAETLADLQQSGQDVVLLDSRTLEEHRKFHVPGAISCPGGEIVTRFADVVSSPDTLVVVTCAGRTRGIIGAQSLIDAGVPNRVVALAGGTQGWRLAGFDLHYGSGEETNSASPAAQKTARTRARELEKRAGLVRIDAGTLQAWQADPARTTYLFDIRSREEFENAPLADAVWAEGVQLIQCFDEHAVVRHARVVLVDDDGSRAVVVANWLHRLGAEVALFNPADGILPTTVSVSDTQPGTPDWERIPAINTRAASEWTSKGAILVDARSSERYLQSHARGAVWANRAAVSPALVEKIALAGRAVILADDNTVARLLGQTLQELTSKSGAQTNLAIVDGGFNAWERAGLEVVIERQALANHERIDYLFWLHDRHAGNLEASAAYLQWEADLPRQIGAASEAGFRLP</sequence>